<proteinExistence type="predicted"/>
<feature type="compositionally biased region" description="Gly residues" evidence="1">
    <location>
        <begin position="33"/>
        <end position="43"/>
    </location>
</feature>
<dbReference type="PANTHER" id="PTHR10656">
    <property type="entry name" value="CELL FATE DETERMINING PROTEIN MAB21-RELATED"/>
    <property type="match status" value="1"/>
</dbReference>
<evidence type="ECO:0000256" key="1">
    <source>
        <dbReference type="SAM" id="MobiDB-lite"/>
    </source>
</evidence>
<reference evidence="3 4" key="1">
    <citation type="submission" date="2019-07" db="EMBL/GenBank/DDBJ databases">
        <title>Draft genome assembly of a fouling barnacle, Amphibalanus amphitrite (Darwin, 1854): The first reference genome for Thecostraca.</title>
        <authorList>
            <person name="Kim W."/>
        </authorList>
    </citation>
    <scope>NUCLEOTIDE SEQUENCE [LARGE SCALE GENOMIC DNA]</scope>
    <source>
        <strain evidence="3">SNU_AA5</strain>
        <tissue evidence="3">Soma without cirri and trophi</tissue>
    </source>
</reference>
<dbReference type="InterPro" id="IPR046906">
    <property type="entry name" value="Mab-21_HhH/H2TH-like"/>
</dbReference>
<feature type="domain" description="Mab-21-like HhH/H2TH-like" evidence="2">
    <location>
        <begin position="467"/>
        <end position="531"/>
    </location>
</feature>
<sequence>MSRCRVIINMGGSCSRRRPRERFDDPADHPDAEGGGGGGGGGAQEAAAREAAAREAAAREADLQLAWERQQQAALDRLRKEFKYRPELFIMSQMMMAVHFFKNFESDTGQVAAPGEWLMGDVMHYERRAGAGRALGHDLEYLILHDNVSVRPNNEPEDESDSADYKLVMIPSRNPVPTVRSSMRTVPSLSIPALSPGIRMRCIPPSHPILGVYPYAGAPVTEASAGHQMPGASSVCSEDSHGSFVMLPDSTTDEESEAPGHLPKYCFRKFEIIIKNDDDDDEDHWTPSRKEIHRYLSSELFVNHFTDHFGELAKLMARDVWLKQADTNFLRGPTVFCREQLADGLRTTALITPTLVSSSWPRAALEWGFRDRPRLVDMERRMQYQWPPERVVRELCQEGVCNLVPQGCYVREGLRAARHFSPRRMAVEWEVCFQQADMRLISSLEAVHVHFWAVAKLMFTHFLSEFRCLHERHIRHLIFWQFERNIRDWWPQALGGSLVELLRSLEKSVRERELKHYFVPRRNMLESETSEGLLLAQERLRRILENPVPNLLIALSRLRVRGDAFPEFDWQQLFHYLTVSGTDLLKEASPALREVPGEEPSSDAEDKDKDDDPMFVPTKEELREQDRQRQLRRRQAAEAAAAERRRQQRRRRRPLPDFADPHVKMQWLNGPDSRLRALRVLNMFVRHFSAMAERLLEHEALEPALSYADHTLNLCQLLEDQAGSEEADQARQRLWELRARAAALVPATEDDLPEQPDTDLLEVGAGGSSARGDNWTLGPAAGRGVRRDYNLEEAVAGGEQSAASRPARQAAEVATSA</sequence>
<comment type="caution">
    <text evidence="3">The sequence shown here is derived from an EMBL/GenBank/DDBJ whole genome shotgun (WGS) entry which is preliminary data.</text>
</comment>
<dbReference type="InterPro" id="IPR024810">
    <property type="entry name" value="MAB21L/cGLR"/>
</dbReference>
<dbReference type="SMART" id="SM01265">
    <property type="entry name" value="Mab-21"/>
    <property type="match status" value="1"/>
</dbReference>
<accession>A0A6A4WBX9</accession>
<evidence type="ECO:0000313" key="3">
    <source>
        <dbReference type="EMBL" id="KAF0305247.1"/>
    </source>
</evidence>
<feature type="region of interest" description="Disordered" evidence="1">
    <location>
        <begin position="746"/>
        <end position="782"/>
    </location>
</feature>
<feature type="region of interest" description="Disordered" evidence="1">
    <location>
        <begin position="592"/>
        <end position="657"/>
    </location>
</feature>
<evidence type="ECO:0000259" key="2">
    <source>
        <dbReference type="Pfam" id="PF20266"/>
    </source>
</evidence>
<feature type="region of interest" description="Disordered" evidence="1">
    <location>
        <begin position="796"/>
        <end position="817"/>
    </location>
</feature>
<dbReference type="PANTHER" id="PTHR10656:SF69">
    <property type="entry name" value="MAB-21-LIKE HHH_H2TH-LIKE DOMAIN-CONTAINING PROTEIN"/>
    <property type="match status" value="1"/>
</dbReference>
<dbReference type="OrthoDB" id="6109774at2759"/>
<feature type="compositionally biased region" description="Low complexity" evidence="1">
    <location>
        <begin position="799"/>
        <end position="817"/>
    </location>
</feature>
<feature type="compositionally biased region" description="Acidic residues" evidence="1">
    <location>
        <begin position="748"/>
        <end position="760"/>
    </location>
</feature>
<dbReference type="Proteomes" id="UP000440578">
    <property type="component" value="Unassembled WGS sequence"/>
</dbReference>
<name>A0A6A4WBX9_AMPAM</name>
<keyword evidence="4" id="KW-1185">Reference proteome</keyword>
<feature type="compositionally biased region" description="Basic and acidic residues" evidence="1">
    <location>
        <begin position="604"/>
        <end position="629"/>
    </location>
</feature>
<dbReference type="Gene3D" id="1.10.1410.40">
    <property type="match status" value="1"/>
</dbReference>
<feature type="region of interest" description="Disordered" evidence="1">
    <location>
        <begin position="15"/>
        <end position="55"/>
    </location>
</feature>
<evidence type="ECO:0000313" key="4">
    <source>
        <dbReference type="Proteomes" id="UP000440578"/>
    </source>
</evidence>
<protein>
    <submittedName>
        <fullName evidence="3">Protein mab-21-like 3</fullName>
    </submittedName>
</protein>
<feature type="compositionally biased region" description="Basic and acidic residues" evidence="1">
    <location>
        <begin position="21"/>
        <end position="32"/>
    </location>
</feature>
<gene>
    <name evidence="3" type="primary">Mab21L3_3</name>
    <name evidence="3" type="ORF">FJT64_023073</name>
</gene>
<dbReference type="AlphaFoldDB" id="A0A6A4WBX9"/>
<dbReference type="EMBL" id="VIIS01000772">
    <property type="protein sequence ID" value="KAF0305247.1"/>
    <property type="molecule type" value="Genomic_DNA"/>
</dbReference>
<dbReference type="Pfam" id="PF20266">
    <property type="entry name" value="Mab-21_C"/>
    <property type="match status" value="1"/>
</dbReference>
<organism evidence="3 4">
    <name type="scientific">Amphibalanus amphitrite</name>
    <name type="common">Striped barnacle</name>
    <name type="synonym">Balanus amphitrite</name>
    <dbReference type="NCBI Taxonomy" id="1232801"/>
    <lineage>
        <taxon>Eukaryota</taxon>
        <taxon>Metazoa</taxon>
        <taxon>Ecdysozoa</taxon>
        <taxon>Arthropoda</taxon>
        <taxon>Crustacea</taxon>
        <taxon>Multicrustacea</taxon>
        <taxon>Cirripedia</taxon>
        <taxon>Thoracica</taxon>
        <taxon>Thoracicalcarea</taxon>
        <taxon>Balanomorpha</taxon>
        <taxon>Balanoidea</taxon>
        <taxon>Balanidae</taxon>
        <taxon>Amphibalaninae</taxon>
        <taxon>Amphibalanus</taxon>
    </lineage>
</organism>